<evidence type="ECO:0000259" key="3">
    <source>
        <dbReference type="PROSITE" id="PS51462"/>
    </source>
</evidence>
<name>A0A7K1FUS5_9ACTN</name>
<dbReference type="InterPro" id="IPR000086">
    <property type="entry name" value="NUDIX_hydrolase_dom"/>
</dbReference>
<proteinExistence type="predicted"/>
<dbReference type="GO" id="GO:0016787">
    <property type="term" value="F:hydrolase activity"/>
    <property type="evidence" value="ECO:0007669"/>
    <property type="project" value="UniProtKB-KW"/>
</dbReference>
<keyword evidence="5" id="KW-1185">Reference proteome</keyword>
<dbReference type="RefSeq" id="WP_154770630.1">
    <property type="nucleotide sequence ID" value="NZ_WLYK01000009.1"/>
</dbReference>
<dbReference type="PROSITE" id="PS51462">
    <property type="entry name" value="NUDIX"/>
    <property type="match status" value="1"/>
</dbReference>
<gene>
    <name evidence="4" type="ORF">GIS00_21790</name>
</gene>
<dbReference type="InterPro" id="IPR015797">
    <property type="entry name" value="NUDIX_hydrolase-like_dom_sf"/>
</dbReference>
<dbReference type="PANTHER" id="PTHR11839">
    <property type="entry name" value="UDP/ADP-SUGAR PYROPHOSPHATASE"/>
    <property type="match status" value="1"/>
</dbReference>
<dbReference type="Pfam" id="PF00293">
    <property type="entry name" value="NUDIX"/>
    <property type="match status" value="1"/>
</dbReference>
<protein>
    <submittedName>
        <fullName evidence="4">ADP-ribose pyrophosphatase</fullName>
    </submittedName>
</protein>
<keyword evidence="2" id="KW-0378">Hydrolase</keyword>
<evidence type="ECO:0000313" key="4">
    <source>
        <dbReference type="EMBL" id="MTD16574.1"/>
    </source>
</evidence>
<dbReference type="GO" id="GO:0005829">
    <property type="term" value="C:cytosol"/>
    <property type="evidence" value="ECO:0007669"/>
    <property type="project" value="TreeGrafter"/>
</dbReference>
<organism evidence="4 5">
    <name type="scientific">Nakamurella alba</name>
    <dbReference type="NCBI Taxonomy" id="2665158"/>
    <lineage>
        <taxon>Bacteria</taxon>
        <taxon>Bacillati</taxon>
        <taxon>Actinomycetota</taxon>
        <taxon>Actinomycetes</taxon>
        <taxon>Nakamurellales</taxon>
        <taxon>Nakamurellaceae</taxon>
        <taxon>Nakamurella</taxon>
    </lineage>
</organism>
<evidence type="ECO:0000313" key="5">
    <source>
        <dbReference type="Proteomes" id="UP000460221"/>
    </source>
</evidence>
<dbReference type="SUPFAM" id="SSF55811">
    <property type="entry name" value="Nudix"/>
    <property type="match status" value="1"/>
</dbReference>
<dbReference type="CDD" id="cd24161">
    <property type="entry name" value="NUDIX_ADPRase_Ndx2"/>
    <property type="match status" value="1"/>
</dbReference>
<comment type="cofactor">
    <cofactor evidence="1">
        <name>Mg(2+)</name>
        <dbReference type="ChEBI" id="CHEBI:18420"/>
    </cofactor>
</comment>
<accession>A0A7K1FUS5</accession>
<evidence type="ECO:0000256" key="2">
    <source>
        <dbReference type="ARBA" id="ARBA00022801"/>
    </source>
</evidence>
<dbReference type="Proteomes" id="UP000460221">
    <property type="component" value="Unassembled WGS sequence"/>
</dbReference>
<dbReference type="GO" id="GO:0019693">
    <property type="term" value="P:ribose phosphate metabolic process"/>
    <property type="evidence" value="ECO:0007669"/>
    <property type="project" value="TreeGrafter"/>
</dbReference>
<dbReference type="Gene3D" id="3.90.79.10">
    <property type="entry name" value="Nucleoside Triphosphate Pyrophosphohydrolase"/>
    <property type="match status" value="1"/>
</dbReference>
<dbReference type="PANTHER" id="PTHR11839:SF18">
    <property type="entry name" value="NUDIX HYDROLASE DOMAIN-CONTAINING PROTEIN"/>
    <property type="match status" value="1"/>
</dbReference>
<comment type="caution">
    <text evidence="4">The sequence shown here is derived from an EMBL/GenBank/DDBJ whole genome shotgun (WGS) entry which is preliminary data.</text>
</comment>
<feature type="domain" description="Nudix hydrolase" evidence="3">
    <location>
        <begin position="35"/>
        <end position="167"/>
    </location>
</feature>
<sequence length="181" mass="20289">MRTLSSTLVFRSPWLQFREDRFVRRDGSRGTYGVVDKPDFAVVIAEENGCFHLVEQYRYAIGRRSWEFPMGGWPVGSPGGSALELARAELAEETGYTAEHWEHLGHLQSALGFCSQGFDIYRATGLTPGEPSREESEADMVHRVVTETEFRAMIGSGEIVDSVTLACYARLQLHREALSGR</sequence>
<evidence type="ECO:0000256" key="1">
    <source>
        <dbReference type="ARBA" id="ARBA00001946"/>
    </source>
</evidence>
<dbReference type="EMBL" id="WLYK01000009">
    <property type="protein sequence ID" value="MTD16574.1"/>
    <property type="molecule type" value="Genomic_DNA"/>
</dbReference>
<dbReference type="GO" id="GO:0006753">
    <property type="term" value="P:nucleoside phosphate metabolic process"/>
    <property type="evidence" value="ECO:0007669"/>
    <property type="project" value="TreeGrafter"/>
</dbReference>
<reference evidence="4 5" key="1">
    <citation type="submission" date="2019-11" db="EMBL/GenBank/DDBJ databases">
        <authorList>
            <person name="Jiang L.-Q."/>
        </authorList>
    </citation>
    <scope>NUCLEOTIDE SEQUENCE [LARGE SCALE GENOMIC DNA]</scope>
    <source>
        <strain evidence="4 5">YIM 132087</strain>
    </source>
</reference>
<dbReference type="AlphaFoldDB" id="A0A7K1FUS5"/>